<evidence type="ECO:0000256" key="5">
    <source>
        <dbReference type="ARBA" id="ARBA00022691"/>
    </source>
</evidence>
<dbReference type="UniPathway" id="UPA00262">
    <property type="reaction ID" value="UER00211"/>
</dbReference>
<dbReference type="PROSITE" id="PS00840">
    <property type="entry name" value="SUMT_2"/>
    <property type="match status" value="1"/>
</dbReference>
<dbReference type="SUPFAM" id="SSF53790">
    <property type="entry name" value="Tetrapyrrole methylase"/>
    <property type="match status" value="1"/>
</dbReference>
<accession>A0A0C4YCS5</accession>
<evidence type="ECO:0000256" key="8">
    <source>
        <dbReference type="RuleBase" id="RU003960"/>
    </source>
</evidence>
<sequence length="256" mass="27130">MGKVYLIGAGPGAADLITVRGARLLGEAQVVLHDALVSPEMLAWCPQAQLIEVGKRCGQRSTAQLFINRQIVDQASKFERVVRLKGGDPMLFGRADEELQALEEAGIEYEIVPGITAALAAASAIRKPLTKRGVSRSVAFATQSKAADTIDVEADVKADTVVYYMGRDQAASIAAQLIAHGKPASTPAWVVEAATSAHQRSRQFTLRQMAAGEAAAWINPVHPSLLMIGEALASRSSEVVPQDADGDVAYAQTRAA</sequence>
<evidence type="ECO:0000313" key="10">
    <source>
        <dbReference type="EMBL" id="AJG20678.1"/>
    </source>
</evidence>
<dbReference type="InterPro" id="IPR050161">
    <property type="entry name" value="Siro_Cobalamin_biosynth"/>
</dbReference>
<dbReference type="KEGG" id="cbw:RR42_m3310"/>
<protein>
    <recommendedName>
        <fullName evidence="2">uroporphyrinogen-III C-methyltransferase</fullName>
        <ecNumber evidence="2">2.1.1.107</ecNumber>
    </recommendedName>
</protein>
<feature type="domain" description="Tetrapyrrole methylase" evidence="9">
    <location>
        <begin position="3"/>
        <end position="209"/>
    </location>
</feature>
<evidence type="ECO:0000256" key="1">
    <source>
        <dbReference type="ARBA" id="ARBA00005879"/>
    </source>
</evidence>
<dbReference type="Gene3D" id="3.30.950.10">
    <property type="entry name" value="Methyltransferase, Cobalt-precorrin-4 Transmethylase, Domain 2"/>
    <property type="match status" value="1"/>
</dbReference>
<comment type="pathway">
    <text evidence="7">Porphyrin-containing compound metabolism; siroheme biosynthesis; precorrin-2 from uroporphyrinogen III: step 1/1.</text>
</comment>
<dbReference type="Pfam" id="PF00590">
    <property type="entry name" value="TP_methylase"/>
    <property type="match status" value="1"/>
</dbReference>
<dbReference type="GO" id="GO:0019354">
    <property type="term" value="P:siroheme biosynthetic process"/>
    <property type="evidence" value="ECO:0007669"/>
    <property type="project" value="UniProtKB-UniPathway"/>
</dbReference>
<dbReference type="Proteomes" id="UP000031843">
    <property type="component" value="Chromosome main"/>
</dbReference>
<dbReference type="EC" id="2.1.1.107" evidence="2"/>
<dbReference type="AlphaFoldDB" id="A0A0C4YCS5"/>
<dbReference type="PANTHER" id="PTHR45790">
    <property type="entry name" value="SIROHEME SYNTHASE-RELATED"/>
    <property type="match status" value="1"/>
</dbReference>
<evidence type="ECO:0000256" key="6">
    <source>
        <dbReference type="ARBA" id="ARBA00023244"/>
    </source>
</evidence>
<dbReference type="EMBL" id="CP010536">
    <property type="protein sequence ID" value="AJG20678.1"/>
    <property type="molecule type" value="Genomic_DNA"/>
</dbReference>
<keyword evidence="11" id="KW-1185">Reference proteome</keyword>
<dbReference type="PROSITE" id="PS00839">
    <property type="entry name" value="SUMT_1"/>
    <property type="match status" value="1"/>
</dbReference>
<keyword evidence="6" id="KW-0627">Porphyrin biosynthesis</keyword>
<keyword evidence="3 8" id="KW-0489">Methyltransferase</keyword>
<evidence type="ECO:0000313" key="11">
    <source>
        <dbReference type="Proteomes" id="UP000031843"/>
    </source>
</evidence>
<evidence type="ECO:0000256" key="3">
    <source>
        <dbReference type="ARBA" id="ARBA00022603"/>
    </source>
</evidence>
<dbReference type="NCBIfam" id="TIGR01469">
    <property type="entry name" value="cobA_cysG_Cterm"/>
    <property type="match status" value="1"/>
</dbReference>
<dbReference type="NCBIfam" id="NF004790">
    <property type="entry name" value="PRK06136.1"/>
    <property type="match status" value="1"/>
</dbReference>
<reference evidence="10 11" key="1">
    <citation type="journal article" date="2015" name="Genome Announc.">
        <title>Complete Genome Sequence of Cupriavidus basilensis 4G11, Isolated from the Oak Ridge Field Research Center Site.</title>
        <authorList>
            <person name="Ray J."/>
            <person name="Waters R.J."/>
            <person name="Skerker J.M."/>
            <person name="Kuehl J.V."/>
            <person name="Price M.N."/>
            <person name="Huang J."/>
            <person name="Chakraborty R."/>
            <person name="Arkin A.P."/>
            <person name="Deutschbauer A."/>
        </authorList>
    </citation>
    <scope>NUCLEOTIDE SEQUENCE [LARGE SCALE GENOMIC DNA]</scope>
    <source>
        <strain evidence="10">4G11</strain>
    </source>
</reference>
<comment type="similarity">
    <text evidence="1 8">Belongs to the precorrin methyltransferase family.</text>
</comment>
<dbReference type="InterPro" id="IPR014776">
    <property type="entry name" value="4pyrrole_Mease_sub2"/>
</dbReference>
<name>A0A0C4YCS5_9BURK</name>
<dbReference type="RefSeq" id="WP_043348910.1">
    <property type="nucleotide sequence ID" value="NZ_CP010536.1"/>
</dbReference>
<proteinExistence type="inferred from homology"/>
<dbReference type="FunFam" id="3.40.1010.10:FF:000001">
    <property type="entry name" value="Siroheme synthase"/>
    <property type="match status" value="1"/>
</dbReference>
<dbReference type="InterPro" id="IPR000878">
    <property type="entry name" value="4pyrrol_Mease"/>
</dbReference>
<dbReference type="PANTHER" id="PTHR45790:SF3">
    <property type="entry name" value="S-ADENOSYL-L-METHIONINE-DEPENDENT UROPORPHYRINOGEN III METHYLTRANSFERASE, CHLOROPLASTIC"/>
    <property type="match status" value="1"/>
</dbReference>
<dbReference type="GO" id="GO:0004851">
    <property type="term" value="F:uroporphyrin-III C-methyltransferase activity"/>
    <property type="evidence" value="ECO:0007669"/>
    <property type="project" value="UniProtKB-EC"/>
</dbReference>
<dbReference type="InterPro" id="IPR035996">
    <property type="entry name" value="4pyrrol_Methylase_sf"/>
</dbReference>
<dbReference type="CDD" id="cd11642">
    <property type="entry name" value="SUMT"/>
    <property type="match status" value="1"/>
</dbReference>
<keyword evidence="4 8" id="KW-0808">Transferase</keyword>
<evidence type="ECO:0000256" key="7">
    <source>
        <dbReference type="ARBA" id="ARBA00025705"/>
    </source>
</evidence>
<gene>
    <name evidence="10" type="ORF">RR42_m3310</name>
</gene>
<keyword evidence="5" id="KW-0949">S-adenosyl-L-methionine</keyword>
<evidence type="ECO:0000256" key="2">
    <source>
        <dbReference type="ARBA" id="ARBA00012162"/>
    </source>
</evidence>
<dbReference type="Gene3D" id="3.40.1010.10">
    <property type="entry name" value="Cobalt-precorrin-4 Transmethylase, Domain 1"/>
    <property type="match status" value="1"/>
</dbReference>
<dbReference type="InterPro" id="IPR014777">
    <property type="entry name" value="4pyrrole_Mease_sub1"/>
</dbReference>
<evidence type="ECO:0000259" key="9">
    <source>
        <dbReference type="Pfam" id="PF00590"/>
    </source>
</evidence>
<dbReference type="InterPro" id="IPR006366">
    <property type="entry name" value="CobA/CysG_C"/>
</dbReference>
<dbReference type="GO" id="GO:0032259">
    <property type="term" value="P:methylation"/>
    <property type="evidence" value="ECO:0007669"/>
    <property type="project" value="UniProtKB-KW"/>
</dbReference>
<evidence type="ECO:0000256" key="4">
    <source>
        <dbReference type="ARBA" id="ARBA00022679"/>
    </source>
</evidence>
<dbReference type="InterPro" id="IPR003043">
    <property type="entry name" value="Uropor_MeTrfase_CS"/>
</dbReference>
<dbReference type="STRING" id="68895.RR42_m3310"/>
<organism evidence="10 11">
    <name type="scientific">Cupriavidus basilensis</name>
    <dbReference type="NCBI Taxonomy" id="68895"/>
    <lineage>
        <taxon>Bacteria</taxon>
        <taxon>Pseudomonadati</taxon>
        <taxon>Pseudomonadota</taxon>
        <taxon>Betaproteobacteria</taxon>
        <taxon>Burkholderiales</taxon>
        <taxon>Burkholderiaceae</taxon>
        <taxon>Cupriavidus</taxon>
    </lineage>
</organism>
<dbReference type="OrthoDB" id="9815856at2"/>